<evidence type="ECO:0000256" key="1">
    <source>
        <dbReference type="SAM" id="Phobius"/>
    </source>
</evidence>
<gene>
    <name evidence="2" type="ORF">Helico4rc_1350</name>
</gene>
<accession>A0A650F2R5</accession>
<keyword evidence="1" id="KW-0472">Membrane</keyword>
<proteinExistence type="predicted"/>
<evidence type="ECO:0000313" key="2">
    <source>
        <dbReference type="EMBL" id="QGT50015.1"/>
    </source>
</evidence>
<sequence>MSLKQNLKTIKQEFDQDEKMLENAFRLEILARRYRRYLIAIAVILVAIGVWYGVSHYLKAQHTHQATAAYAKLLEDSTDSEALKALEKASVELYDLYRYSNANEDEVFQSLTHSKNELVRILATYELASIEAGKADKEGKLDTANLDATPNYPLKDFALLQEAFLLFNHHQAQNARDKLLLVSQPSILQEEVDNLRHYQIFEK</sequence>
<reference evidence="2" key="1">
    <citation type="journal article" date="2020" name="J. ISSAAS">
        <title>Lactobacilli and other gastrointestinal microbiota of Peromyscus leucopus, reservoir host for agents of Lyme disease and other zoonoses in North America.</title>
        <authorList>
            <person name="Milovic A."/>
            <person name="Bassam K."/>
            <person name="Shao H."/>
            <person name="Chatzistamou I."/>
            <person name="Tufts D.M."/>
            <person name="Diuk-Wasser M."/>
            <person name="Barbour A.G."/>
        </authorList>
    </citation>
    <scope>NUCLEOTIDE SEQUENCE</scope>
    <source>
        <strain evidence="2">LL4</strain>
    </source>
</reference>
<keyword evidence="1" id="KW-0812">Transmembrane</keyword>
<protein>
    <recommendedName>
        <fullName evidence="3">50S ribosomal protein L22</fullName>
    </recommendedName>
</protein>
<name>A0A650F2R5_9HELI</name>
<dbReference type="EMBL" id="MN577567">
    <property type="protein sequence ID" value="QGT50015.1"/>
    <property type="molecule type" value="Genomic_DNA"/>
</dbReference>
<feature type="transmembrane region" description="Helical" evidence="1">
    <location>
        <begin position="37"/>
        <end position="54"/>
    </location>
</feature>
<evidence type="ECO:0008006" key="3">
    <source>
        <dbReference type="Google" id="ProtNLM"/>
    </source>
</evidence>
<dbReference type="AlphaFoldDB" id="A0A650F2R5"/>
<keyword evidence="1" id="KW-1133">Transmembrane helix</keyword>
<organism evidence="2">
    <name type="scientific">uncultured Helicobacter sp</name>
    <dbReference type="NCBI Taxonomy" id="175537"/>
    <lineage>
        <taxon>Bacteria</taxon>
        <taxon>Pseudomonadati</taxon>
        <taxon>Campylobacterota</taxon>
        <taxon>Epsilonproteobacteria</taxon>
        <taxon>Campylobacterales</taxon>
        <taxon>Helicobacteraceae</taxon>
        <taxon>Helicobacter</taxon>
        <taxon>environmental samples</taxon>
    </lineage>
</organism>